<accession>A0A915C1Q4</accession>
<keyword evidence="12" id="KW-1185">Reference proteome</keyword>
<dbReference type="PROSITE" id="PS51456">
    <property type="entry name" value="MYOSIN_MOTOR"/>
    <property type="match status" value="1"/>
</dbReference>
<dbReference type="SUPFAM" id="SSF52540">
    <property type="entry name" value="P-loop containing nucleoside triphosphate hydrolases"/>
    <property type="match status" value="2"/>
</dbReference>
<proteinExistence type="inferred from homology"/>
<dbReference type="WBParaSite" id="PgR079_g016_t01">
    <property type="protein sequence ID" value="PgR079_g016_t01"/>
    <property type="gene ID" value="PgR079_g016"/>
</dbReference>
<comment type="similarity">
    <text evidence="1 8">Belongs to the TRAFAC class myosin-kinesin ATPase superfamily. Myosin family.</text>
</comment>
<dbReference type="SMART" id="SM00242">
    <property type="entry name" value="MYSc"/>
    <property type="match status" value="1"/>
</dbReference>
<dbReference type="InterPro" id="IPR027417">
    <property type="entry name" value="P-loop_NTPase"/>
</dbReference>
<dbReference type="GO" id="GO:0016459">
    <property type="term" value="C:myosin complex"/>
    <property type="evidence" value="ECO:0007669"/>
    <property type="project" value="UniProtKB-KW"/>
</dbReference>
<dbReference type="PANTHER" id="PTHR13140:SF706">
    <property type="entry name" value="DILUTE CLASS UNCONVENTIONAL MYOSIN, ISOFORM C"/>
    <property type="match status" value="1"/>
</dbReference>
<dbReference type="Gene3D" id="6.20.240.20">
    <property type="match status" value="1"/>
</dbReference>
<dbReference type="Pfam" id="PF01843">
    <property type="entry name" value="DIL"/>
    <property type="match status" value="1"/>
</dbReference>
<dbReference type="PROSITE" id="PS51126">
    <property type="entry name" value="DILUTE"/>
    <property type="match status" value="1"/>
</dbReference>
<feature type="coiled-coil region" evidence="9">
    <location>
        <begin position="995"/>
        <end position="1096"/>
    </location>
</feature>
<dbReference type="GO" id="GO:0007015">
    <property type="term" value="P:actin filament organization"/>
    <property type="evidence" value="ECO:0007669"/>
    <property type="project" value="TreeGrafter"/>
</dbReference>
<evidence type="ECO:0000313" key="13">
    <source>
        <dbReference type="WBParaSite" id="PgR079_g016_t01"/>
    </source>
</evidence>
<evidence type="ECO:0000256" key="5">
    <source>
        <dbReference type="ARBA" id="ARBA00023123"/>
    </source>
</evidence>
<evidence type="ECO:0000256" key="8">
    <source>
        <dbReference type="PROSITE-ProRule" id="PRU00782"/>
    </source>
</evidence>
<dbReference type="Gene3D" id="1.20.120.720">
    <property type="entry name" value="Myosin VI head, motor domain, U50 subdomain"/>
    <property type="match status" value="1"/>
</dbReference>
<dbReference type="FunFam" id="1.10.10.820:FF:000001">
    <property type="entry name" value="Myosin heavy chain"/>
    <property type="match status" value="1"/>
</dbReference>
<organism evidence="12 13">
    <name type="scientific">Parascaris univalens</name>
    <name type="common">Nematode worm</name>
    <dbReference type="NCBI Taxonomy" id="6257"/>
    <lineage>
        <taxon>Eukaryota</taxon>
        <taxon>Metazoa</taxon>
        <taxon>Ecdysozoa</taxon>
        <taxon>Nematoda</taxon>
        <taxon>Chromadorea</taxon>
        <taxon>Rhabditida</taxon>
        <taxon>Spirurina</taxon>
        <taxon>Ascaridomorpha</taxon>
        <taxon>Ascaridoidea</taxon>
        <taxon>Ascarididae</taxon>
        <taxon>Parascaris</taxon>
    </lineage>
</organism>
<dbReference type="PRINTS" id="PR00193">
    <property type="entry name" value="MYOSINHEAVY"/>
</dbReference>
<dbReference type="Gene3D" id="1.20.58.530">
    <property type="match status" value="1"/>
</dbReference>
<evidence type="ECO:0000256" key="2">
    <source>
        <dbReference type="ARBA" id="ARBA00022741"/>
    </source>
</evidence>
<evidence type="ECO:0000256" key="6">
    <source>
        <dbReference type="ARBA" id="ARBA00023175"/>
    </source>
</evidence>
<evidence type="ECO:0000259" key="11">
    <source>
        <dbReference type="PROSITE" id="PS51456"/>
    </source>
</evidence>
<evidence type="ECO:0000256" key="9">
    <source>
        <dbReference type="SAM" id="Coils"/>
    </source>
</evidence>
<keyword evidence="2 8" id="KW-0547">Nucleotide-binding</keyword>
<name>A0A915C1Q4_PARUN</name>
<reference evidence="13" key="1">
    <citation type="submission" date="2022-11" db="UniProtKB">
        <authorList>
            <consortium name="WormBaseParasite"/>
        </authorList>
    </citation>
    <scope>IDENTIFICATION</scope>
</reference>
<dbReference type="Pfam" id="PF00612">
    <property type="entry name" value="IQ"/>
    <property type="match status" value="4"/>
</dbReference>
<keyword evidence="4 9" id="KW-0175">Coiled coil</keyword>
<dbReference type="GO" id="GO:0051015">
    <property type="term" value="F:actin filament binding"/>
    <property type="evidence" value="ECO:0007669"/>
    <property type="project" value="TreeGrafter"/>
</dbReference>
<dbReference type="Pfam" id="PF00063">
    <property type="entry name" value="Myosin_head"/>
    <property type="match status" value="1"/>
</dbReference>
<keyword evidence="5 8" id="KW-0518">Myosin</keyword>
<dbReference type="InterPro" id="IPR000048">
    <property type="entry name" value="IQ_motif_EF-hand-BS"/>
</dbReference>
<dbReference type="GO" id="GO:0016020">
    <property type="term" value="C:membrane"/>
    <property type="evidence" value="ECO:0007669"/>
    <property type="project" value="TreeGrafter"/>
</dbReference>
<keyword evidence="3 8" id="KW-0067">ATP-binding</keyword>
<feature type="binding site" evidence="8">
    <location>
        <begin position="177"/>
        <end position="184"/>
    </location>
    <ligand>
        <name>ATP</name>
        <dbReference type="ChEBI" id="CHEBI:30616"/>
    </ligand>
</feature>
<dbReference type="Proteomes" id="UP000887569">
    <property type="component" value="Unplaced"/>
</dbReference>
<feature type="coiled-coil region" evidence="9">
    <location>
        <begin position="1156"/>
        <end position="1183"/>
    </location>
</feature>
<feature type="domain" description="Myosin motor" evidence="11">
    <location>
        <begin position="80"/>
        <end position="788"/>
    </location>
</feature>
<sequence length="1816" mass="208212">MNGGDITLGRGQTYPLDNYKKGARVWIRDPELVWIGAELLTDITFATKVIRVELENGEVRDIKLTSAESLPFLRNPDILLGRDDLTTLSYLHEPAVLNNLAHRFMHRECIYTYCGIVLVAINPYANCSQMYSDEVIQVYRGAGNQVRELDPHIYAVAEEAFFDLSEYEKNQSIIVSGESGAGKTVSAKFVMRYFASVAGSPQKRRKSAFSKDTHEESNIERRVLASNPIMEAIGNAKTIRNDNSSRFGKFIQINFTDQLSIAGAQMKTYLLEKSRVVFQAYNERNYHIFYQMCASRSHPLLRDLNLGDCDSYFYTSQGGESEIVGVDDGKDFLETIAAFDLLGVSQDVQRAIFRTFAGILLLGNIDFECPEGDDELVAIKQSNNSAISQLCKKLYEIDESELRLWLSNREIQAAGEIVRKPLNRFAAITSRDALAKMLYGSVFAWIVKRVNGALWRQTADPRAKNASKFIGVLDIYGFETFEVNSFEQFCINYANEKLQQQFCQHVFKLEQSEYEREEISWVRIDFYDNQPCIDLIEGKLGLIDYLDEQCKMGRGTDLNWLETLQNSSKMKKSEHFQLPRIKNPSFIIRHFAADVVYLVDGFLEKNKDTVSEQLVNVVKNSKMNFLRDVLLGDQQETKNIRMTIKSLVGGTKKATKKCVSFQFRDSLNELMTVLGNTRPHYVRCIKPNDEKLSFTFEPKRAIQQLRACGVLETVRISAAGYPSRWSYEDFGRRYRVLHPDGKASWRNNPKQFAEKACQRHIEEGMYALGKTKVFFRTGQVALLERLRQETLSVSAVVIQKTWKGFVARRRYQLIRQSILIMQAATRAYLIYTRMKYLQMHRAVVCIQTAYRRYIARKKYVMLKTTVVMIQSHFRGALVRRKVEKLRYEQKAIVIQKYFRGWLVRREQIARIRKIIKVQCLVRRWLAKRRLKELKIEARSVGHLQKLNKGLENKIISLQQRLDIMSAENSRLVEICHNNEKMRSQLALLESERPALASAKARVDELELEVERLETECDVRDAQIGELETRIQQTHTKMEQKDAEAEQKLQSMKDELTALCNKYDDLIRQKKALQSELAIENEKRLSAEQEISQMRDQLLANANLLASPALSRIGSMRASQRNLNDPQSASHLALAGPEGQSVTLGAASGDLEQVALILKQQQMINDLRTKLEQHQRENDRLKAIMDANSMIESLDKRTSMRAFEVQRVQELELAYSKLKIELDRLIEEKAGNGFEGMNFRSLFEKTLEENDRRREESAELRAILASRFERHSLNILSPLPDSGHWSLAHSDDDASLSDLDEELCLERQCRQLKVHIETLTRAITERNQEIEQLENRLNESFPLTKQAAGENRPVEETITNIHRQLNHLVSENLSLQSKLNRQADELTEARAQLRGYSGALGFSLDNASDSEIIRLEALTKESVEHSSLLEVFNVPEFTRILVCDLKPRLARLLTPCLPAYLLLAAFRYYDHAKDEAALTGLFSAVHVVLKDTVSRSNDMDVLALWLVNSWRLFNLLRQYSGENNNDWYVGNTEKQNSQRMQSFDLAPIRDQLCARVEECFQNLMKRAIEPVLAPKIVPGILQHDTSQDLMINGNTESGSKRASSKDQHSSQRALDDLLELLNFIYTKLKVYGADTVLLSQVFGQMTYWICALALNHLMFRKELCNFEKAIQIKHNVTEIQSWLSSKGFGVHRETLEPLVQASHLLQSKKDESNLDTLCGEMTSKLKPKQVIAILQHYAPSDGFEERHLEPDFLIKVSQRLNERVRASGGSDADQNTLIMMGTYLKPFESRPFVHSDFPLETLSLPTCLHLQSVCRLL</sequence>
<evidence type="ECO:0000256" key="1">
    <source>
        <dbReference type="ARBA" id="ARBA00008314"/>
    </source>
</evidence>
<keyword evidence="6 8" id="KW-0505">Motor protein</keyword>
<dbReference type="Gene3D" id="1.10.10.820">
    <property type="match status" value="1"/>
</dbReference>
<evidence type="ECO:0000256" key="3">
    <source>
        <dbReference type="ARBA" id="ARBA00022840"/>
    </source>
</evidence>
<evidence type="ECO:0000256" key="4">
    <source>
        <dbReference type="ARBA" id="ARBA00023054"/>
    </source>
</evidence>
<feature type="region of interest" description="Actin-binding" evidence="8">
    <location>
        <begin position="667"/>
        <end position="689"/>
    </location>
</feature>
<feature type="domain" description="Dilute" evidence="10">
    <location>
        <begin position="1478"/>
        <end position="1761"/>
    </location>
</feature>
<dbReference type="Gene3D" id="1.20.5.190">
    <property type="match status" value="3"/>
</dbReference>
<dbReference type="Gene3D" id="3.40.850.10">
    <property type="entry name" value="Kinesin motor domain"/>
    <property type="match status" value="1"/>
</dbReference>
<dbReference type="CDD" id="cd01380">
    <property type="entry name" value="MYSc_Myo5"/>
    <property type="match status" value="1"/>
</dbReference>
<dbReference type="InterPro" id="IPR002710">
    <property type="entry name" value="Dilute_dom"/>
</dbReference>
<dbReference type="PANTHER" id="PTHR13140">
    <property type="entry name" value="MYOSIN"/>
    <property type="match status" value="1"/>
</dbReference>
<dbReference type="GO" id="GO:0005737">
    <property type="term" value="C:cytoplasm"/>
    <property type="evidence" value="ECO:0007669"/>
    <property type="project" value="TreeGrafter"/>
</dbReference>
<dbReference type="SUPFAM" id="SSF50084">
    <property type="entry name" value="Myosin S1 fragment, N-terminal domain"/>
    <property type="match status" value="1"/>
</dbReference>
<keyword evidence="7 8" id="KW-0009">Actin-binding</keyword>
<protein>
    <submittedName>
        <fullName evidence="13">Uncharacterized protein</fullName>
    </submittedName>
</protein>
<dbReference type="InterPro" id="IPR036961">
    <property type="entry name" value="Kinesin_motor_dom_sf"/>
</dbReference>
<dbReference type="CDD" id="cd15470">
    <property type="entry name" value="Myo5_CBD"/>
    <property type="match status" value="1"/>
</dbReference>
<dbReference type="GO" id="GO:0000146">
    <property type="term" value="F:microfilament motor activity"/>
    <property type="evidence" value="ECO:0007669"/>
    <property type="project" value="TreeGrafter"/>
</dbReference>
<feature type="coiled-coil region" evidence="9">
    <location>
        <begin position="940"/>
        <end position="967"/>
    </location>
</feature>
<dbReference type="InterPro" id="IPR036103">
    <property type="entry name" value="MYSc_Myo5"/>
</dbReference>
<dbReference type="SMART" id="SM00015">
    <property type="entry name" value="IQ"/>
    <property type="match status" value="6"/>
</dbReference>
<evidence type="ECO:0000256" key="7">
    <source>
        <dbReference type="ARBA" id="ARBA00023203"/>
    </source>
</evidence>
<evidence type="ECO:0000259" key="10">
    <source>
        <dbReference type="PROSITE" id="PS51126"/>
    </source>
</evidence>
<dbReference type="InterPro" id="IPR001609">
    <property type="entry name" value="Myosin_head_motor_dom-like"/>
</dbReference>
<dbReference type="PROSITE" id="PS50096">
    <property type="entry name" value="IQ"/>
    <property type="match status" value="5"/>
</dbReference>
<dbReference type="GO" id="GO:0005524">
    <property type="term" value="F:ATP binding"/>
    <property type="evidence" value="ECO:0007669"/>
    <property type="project" value="UniProtKB-UniRule"/>
</dbReference>
<evidence type="ECO:0000313" key="12">
    <source>
        <dbReference type="Proteomes" id="UP000887569"/>
    </source>
</evidence>
<dbReference type="SMART" id="SM01132">
    <property type="entry name" value="DIL"/>
    <property type="match status" value="1"/>
</dbReference>